<dbReference type="STRING" id="1114972.FD35_GL000749"/>
<dbReference type="InterPro" id="IPR011990">
    <property type="entry name" value="TPR-like_helical_dom_sf"/>
</dbReference>
<dbReference type="Gene3D" id="1.25.40.10">
    <property type="entry name" value="Tetratricopeptide repeat domain"/>
    <property type="match status" value="1"/>
</dbReference>
<dbReference type="PANTHER" id="PTHR37038:SF12">
    <property type="entry name" value="TRANSCRIPTIONAL REGULATOR"/>
    <property type="match status" value="1"/>
</dbReference>
<dbReference type="eggNOG" id="COG1396">
    <property type="taxonomic scope" value="Bacteria"/>
</dbReference>
<evidence type="ECO:0000259" key="1">
    <source>
        <dbReference type="PROSITE" id="PS50943"/>
    </source>
</evidence>
<protein>
    <recommendedName>
        <fullName evidence="1">HTH cro/C1-type domain-containing protein</fullName>
    </recommendedName>
</protein>
<dbReference type="OrthoDB" id="2296017at2"/>
<proteinExistence type="predicted"/>
<dbReference type="PATRIC" id="fig|1114972.6.peg.752"/>
<dbReference type="Pfam" id="PF21259">
    <property type="entry name" value="Rgg_C"/>
    <property type="match status" value="1"/>
</dbReference>
<evidence type="ECO:0000313" key="2">
    <source>
        <dbReference type="EMBL" id="KRL53920.1"/>
    </source>
</evidence>
<dbReference type="EMBL" id="AZFF01000013">
    <property type="protein sequence ID" value="KRL53920.1"/>
    <property type="molecule type" value="Genomic_DNA"/>
</dbReference>
<dbReference type="InterPro" id="IPR010982">
    <property type="entry name" value="Lambda_DNA-bd_dom_sf"/>
</dbReference>
<dbReference type="Proteomes" id="UP000051999">
    <property type="component" value="Unassembled WGS sequence"/>
</dbReference>
<sequence>MASYGETFHQLRVGKGLTLKELADEQASVSFLSKFEQGQSKISVDRLMHLLKKMNVTADEYFFLQHDRYLNSPMPVEWREMGAANALTDLTNIFLISSGLAMRHQWKKLYARLDVLKENAKKFPTVNNVLGYDYGRMMLANHTGKSIEHASDHAVKYLKQIDDWGIYEILVLESFLTAMPLADVELFTNIAERKLTANESIMYVAGMHRGFLVSSFAYFMSLDQFVLANETLSKMEALHKKRDGRDLTANFAMTILWCEGWLKYRVDDKALGRSKMNDATTMMRLCKEDRMFRIYDDFTAEIVSAPNDHDFHYGTVIS</sequence>
<dbReference type="SUPFAM" id="SSF47413">
    <property type="entry name" value="lambda repressor-like DNA-binding domains"/>
    <property type="match status" value="1"/>
</dbReference>
<dbReference type="InterPro" id="IPR001387">
    <property type="entry name" value="Cro/C1-type_HTH"/>
</dbReference>
<dbReference type="Pfam" id="PF01381">
    <property type="entry name" value="HTH_3"/>
    <property type="match status" value="1"/>
</dbReference>
<dbReference type="SMART" id="SM00530">
    <property type="entry name" value="HTH_XRE"/>
    <property type="match status" value="1"/>
</dbReference>
<dbReference type="AlphaFoldDB" id="A0A0R1R9U5"/>
<gene>
    <name evidence="2" type="ORF">FD35_GL000749</name>
</gene>
<dbReference type="RefSeq" id="WP_017260945.1">
    <property type="nucleotide sequence ID" value="NZ_AUAW01000014.1"/>
</dbReference>
<dbReference type="PANTHER" id="PTHR37038">
    <property type="entry name" value="TRANSCRIPTIONAL REGULATOR-RELATED"/>
    <property type="match status" value="1"/>
</dbReference>
<name>A0A0R1R9U5_9LACO</name>
<dbReference type="CDD" id="cd00093">
    <property type="entry name" value="HTH_XRE"/>
    <property type="match status" value="1"/>
</dbReference>
<accession>A0A0R1R9U5</accession>
<dbReference type="GO" id="GO:0003677">
    <property type="term" value="F:DNA binding"/>
    <property type="evidence" value="ECO:0007669"/>
    <property type="project" value="InterPro"/>
</dbReference>
<evidence type="ECO:0000313" key="3">
    <source>
        <dbReference type="Proteomes" id="UP000051999"/>
    </source>
</evidence>
<keyword evidence="3" id="KW-1185">Reference proteome</keyword>
<feature type="domain" description="HTH cro/C1-type" evidence="1">
    <location>
        <begin position="10"/>
        <end position="61"/>
    </location>
</feature>
<reference evidence="2 3" key="1">
    <citation type="journal article" date="2015" name="Genome Announc.">
        <title>Expanding the biotechnology potential of lactobacilli through comparative genomics of 213 strains and associated genera.</title>
        <authorList>
            <person name="Sun Z."/>
            <person name="Harris H.M."/>
            <person name="McCann A."/>
            <person name="Guo C."/>
            <person name="Argimon S."/>
            <person name="Zhang W."/>
            <person name="Yang X."/>
            <person name="Jeffery I.B."/>
            <person name="Cooney J.C."/>
            <person name="Kagawa T.F."/>
            <person name="Liu W."/>
            <person name="Song Y."/>
            <person name="Salvetti E."/>
            <person name="Wrobel A."/>
            <person name="Rasinkangas P."/>
            <person name="Parkhill J."/>
            <person name="Rea M.C."/>
            <person name="O'Sullivan O."/>
            <person name="Ritari J."/>
            <person name="Douillard F.P."/>
            <person name="Paul Ross R."/>
            <person name="Yang R."/>
            <person name="Briner A.E."/>
            <person name="Felis G.E."/>
            <person name="de Vos W.M."/>
            <person name="Barrangou R."/>
            <person name="Klaenhammer T.R."/>
            <person name="Caufield P.W."/>
            <person name="Cui Y."/>
            <person name="Zhang H."/>
            <person name="O'Toole P.W."/>
        </authorList>
    </citation>
    <scope>NUCLEOTIDE SEQUENCE [LARGE SCALE GENOMIC DNA]</scope>
    <source>
        <strain evidence="2 3">DSM 15814</strain>
    </source>
</reference>
<organism evidence="2 3">
    <name type="scientific">Furfurilactobacillus rossiae DSM 15814</name>
    <dbReference type="NCBI Taxonomy" id="1114972"/>
    <lineage>
        <taxon>Bacteria</taxon>
        <taxon>Bacillati</taxon>
        <taxon>Bacillota</taxon>
        <taxon>Bacilli</taxon>
        <taxon>Lactobacillales</taxon>
        <taxon>Lactobacillaceae</taxon>
        <taxon>Furfurilactobacillus</taxon>
    </lineage>
</organism>
<dbReference type="PROSITE" id="PS50943">
    <property type="entry name" value="HTH_CROC1"/>
    <property type="match status" value="1"/>
</dbReference>
<comment type="caution">
    <text evidence="2">The sequence shown here is derived from an EMBL/GenBank/DDBJ whole genome shotgun (WGS) entry which is preliminary data.</text>
</comment>
<dbReference type="InterPro" id="IPR010057">
    <property type="entry name" value="Transcription_activator_Rgg_C"/>
</dbReference>
<dbReference type="InterPro" id="IPR053163">
    <property type="entry name" value="HTH-type_regulator_Rgg"/>
</dbReference>